<dbReference type="PANTHER" id="PTHR37306:SF1">
    <property type="entry name" value="COLICIN V PRODUCTION PROTEIN"/>
    <property type="match status" value="1"/>
</dbReference>
<dbReference type="GO" id="GO:0009403">
    <property type="term" value="P:toxin biosynthetic process"/>
    <property type="evidence" value="ECO:0007669"/>
    <property type="project" value="InterPro"/>
</dbReference>
<dbReference type="AlphaFoldDB" id="A0A7W1WRI6"/>
<protein>
    <submittedName>
        <fullName evidence="6">CvpA family protein</fullName>
    </submittedName>
</protein>
<evidence type="ECO:0000256" key="4">
    <source>
        <dbReference type="ARBA" id="ARBA00023136"/>
    </source>
</evidence>
<dbReference type="RefSeq" id="WP_181751791.1">
    <property type="nucleotide sequence ID" value="NZ_JACEIQ010000008.1"/>
</dbReference>
<dbReference type="EMBL" id="JACEIQ010000008">
    <property type="protein sequence ID" value="MBA4494546.1"/>
    <property type="molecule type" value="Genomic_DNA"/>
</dbReference>
<organism evidence="6 7">
    <name type="scientific">Paenactinomyces guangxiensis</name>
    <dbReference type="NCBI Taxonomy" id="1490290"/>
    <lineage>
        <taxon>Bacteria</taxon>
        <taxon>Bacillati</taxon>
        <taxon>Bacillota</taxon>
        <taxon>Bacilli</taxon>
        <taxon>Bacillales</taxon>
        <taxon>Thermoactinomycetaceae</taxon>
        <taxon>Paenactinomyces</taxon>
    </lineage>
</organism>
<dbReference type="GO" id="GO:0016020">
    <property type="term" value="C:membrane"/>
    <property type="evidence" value="ECO:0007669"/>
    <property type="project" value="UniProtKB-SubCell"/>
</dbReference>
<evidence type="ECO:0000256" key="1">
    <source>
        <dbReference type="ARBA" id="ARBA00004141"/>
    </source>
</evidence>
<keyword evidence="3 5" id="KW-1133">Transmembrane helix</keyword>
<evidence type="ECO:0000313" key="6">
    <source>
        <dbReference type="EMBL" id="MBA4494546.1"/>
    </source>
</evidence>
<dbReference type="Pfam" id="PF02674">
    <property type="entry name" value="Colicin_V"/>
    <property type="match status" value="1"/>
</dbReference>
<evidence type="ECO:0000313" key="7">
    <source>
        <dbReference type="Proteomes" id="UP000535491"/>
    </source>
</evidence>
<proteinExistence type="predicted"/>
<gene>
    <name evidence="6" type="ORF">H1191_09535</name>
</gene>
<name>A0A7W1WRI6_9BACL</name>
<reference evidence="6 7" key="1">
    <citation type="submission" date="2020-07" db="EMBL/GenBank/DDBJ databases">
        <authorList>
            <person name="Feng H."/>
        </authorList>
    </citation>
    <scope>NUCLEOTIDE SEQUENCE [LARGE SCALE GENOMIC DNA]</scope>
    <source>
        <strain evidence="7">s-10</strain>
    </source>
</reference>
<evidence type="ECO:0000256" key="3">
    <source>
        <dbReference type="ARBA" id="ARBA00022989"/>
    </source>
</evidence>
<keyword evidence="4 5" id="KW-0472">Membrane</keyword>
<comment type="caution">
    <text evidence="6">The sequence shown here is derived from an EMBL/GenBank/DDBJ whole genome shotgun (WGS) entry which is preliminary data.</text>
</comment>
<dbReference type="PANTHER" id="PTHR37306">
    <property type="entry name" value="COLICIN V PRODUCTION PROTEIN"/>
    <property type="match status" value="1"/>
</dbReference>
<keyword evidence="7" id="KW-1185">Reference proteome</keyword>
<evidence type="ECO:0000256" key="5">
    <source>
        <dbReference type="SAM" id="Phobius"/>
    </source>
</evidence>
<comment type="subcellular location">
    <subcellularLocation>
        <location evidence="1">Membrane</location>
        <topology evidence="1">Multi-pass membrane protein</topology>
    </subcellularLocation>
</comment>
<feature type="transmembrane region" description="Helical" evidence="5">
    <location>
        <begin position="118"/>
        <end position="139"/>
    </location>
</feature>
<keyword evidence="2 5" id="KW-0812">Transmembrane</keyword>
<sequence>MNLFDLILLLLLIGLCIRGYQRGLILQAASLLGFFIGIWAAYQFTDELAPVLSEILPLPDSVSSGWMALLPIDKLLYSGLAFILLLVGCKFLLSIAATLINQAAKLPVVRLFNRSGGLLLALLQAFLLFVVLVYVLNVIPWTTGQDAVKESLFAQGILSVTPDLTQSLKELFLETTL</sequence>
<dbReference type="InterPro" id="IPR003825">
    <property type="entry name" value="Colicin-V_CvpA"/>
</dbReference>
<evidence type="ECO:0000256" key="2">
    <source>
        <dbReference type="ARBA" id="ARBA00022692"/>
    </source>
</evidence>
<dbReference type="Proteomes" id="UP000535491">
    <property type="component" value="Unassembled WGS sequence"/>
</dbReference>
<accession>A0A7W1WRI6</accession>
<feature type="transmembrane region" description="Helical" evidence="5">
    <location>
        <begin position="75"/>
        <end position="97"/>
    </location>
</feature>